<evidence type="ECO:0000313" key="1">
    <source>
        <dbReference type="EMBL" id="PZF72100.1"/>
    </source>
</evidence>
<organism evidence="1 2">
    <name type="scientific">Taibaiella soli</name>
    <dbReference type="NCBI Taxonomy" id="1649169"/>
    <lineage>
        <taxon>Bacteria</taxon>
        <taxon>Pseudomonadati</taxon>
        <taxon>Bacteroidota</taxon>
        <taxon>Chitinophagia</taxon>
        <taxon>Chitinophagales</taxon>
        <taxon>Chitinophagaceae</taxon>
        <taxon>Taibaiella</taxon>
    </lineage>
</organism>
<dbReference type="EMBL" id="QKTW01000019">
    <property type="protein sequence ID" value="PZF72100.1"/>
    <property type="molecule type" value="Genomic_DNA"/>
</dbReference>
<keyword evidence="2" id="KW-1185">Reference proteome</keyword>
<name>A0A2W2AIM9_9BACT</name>
<dbReference type="AlphaFoldDB" id="A0A2W2AIM9"/>
<comment type="caution">
    <text evidence="1">The sequence shown here is derived from an EMBL/GenBank/DDBJ whole genome shotgun (WGS) entry which is preliminary data.</text>
</comment>
<evidence type="ECO:0000313" key="2">
    <source>
        <dbReference type="Proteomes" id="UP000248745"/>
    </source>
</evidence>
<accession>A0A2W2AIM9</accession>
<dbReference type="Proteomes" id="UP000248745">
    <property type="component" value="Unassembled WGS sequence"/>
</dbReference>
<sequence length="68" mass="8177">MTKQTSSHTQRLFMEKGFFISAIAVFIWRRPTKFNGIQRYPMVFMPKIKLKRNDRRLKKLWVAGFGLQ</sequence>
<proteinExistence type="predicted"/>
<reference evidence="1 2" key="1">
    <citation type="submission" date="2018-06" db="EMBL/GenBank/DDBJ databases">
        <title>Mucibacter soli gen. nov., sp. nov., a new member of the family Chitinophagaceae producing mucin.</title>
        <authorList>
            <person name="Kim M.-K."/>
            <person name="Park S."/>
            <person name="Kim T.-S."/>
            <person name="Joung Y."/>
            <person name="Han J.-H."/>
            <person name="Kim S.B."/>
        </authorList>
    </citation>
    <scope>NUCLEOTIDE SEQUENCE [LARGE SCALE GENOMIC DNA]</scope>
    <source>
        <strain evidence="1 2">R1-15</strain>
    </source>
</reference>
<protein>
    <submittedName>
        <fullName evidence="1">Uncharacterized protein</fullName>
    </submittedName>
</protein>
<gene>
    <name evidence="1" type="ORF">DN068_14280</name>
</gene>